<reference evidence="1" key="1">
    <citation type="submission" date="2022-03" db="EMBL/GenBank/DDBJ databases">
        <title>Genomic analyses of argali, domestic sheep and their hybrids provide insights into chromosomal evolution, heterosis and genetic basis of agronomic traits.</title>
        <authorList>
            <person name="Li M."/>
        </authorList>
    </citation>
    <scope>NUCLEOTIDE SEQUENCE</scope>
    <source>
        <strain evidence="1">F1 hybrid</strain>
    </source>
</reference>
<evidence type="ECO:0000313" key="1">
    <source>
        <dbReference type="EMBL" id="KAI4581404.1"/>
    </source>
</evidence>
<dbReference type="EMBL" id="CM043035">
    <property type="protein sequence ID" value="KAI4581404.1"/>
    <property type="molecule type" value="Genomic_DNA"/>
</dbReference>
<evidence type="ECO:0000313" key="2">
    <source>
        <dbReference type="Proteomes" id="UP001057279"/>
    </source>
</evidence>
<name>A0ACB9UUR3_9CETA</name>
<sequence length="269" mass="29862">MEDGPPPLTSITPALSRLESEFPGTGPQPAELSKSYTDRTVATTFHENYSIIQTLRKPYDLPDDFHKNNCNSPEPTQEDNQPPPNINEKVRTSYGNMENSTVATGLEKVTLARDKVGKNQMVHKDPEKMRFSYCPALLPASFLTPVAIASLHTYLGEGHHRGLISKAMCKQPIYISLLRSHCLGKTCLLYAFPHGLSYPQLKIRNLLRITTPQMEGESNISEKRHPARPEGPTSPSPEPTGQLHPAAELDEEKGRLTHMEGISAELCCH</sequence>
<comment type="caution">
    <text evidence="1">The sequence shown here is derived from an EMBL/GenBank/DDBJ whole genome shotgun (WGS) entry which is preliminary data.</text>
</comment>
<dbReference type="Proteomes" id="UP001057279">
    <property type="component" value="Linkage Group LG10"/>
</dbReference>
<gene>
    <name evidence="1" type="ORF">MJG53_009847</name>
</gene>
<keyword evidence="2" id="KW-1185">Reference proteome</keyword>
<protein>
    <submittedName>
        <fullName evidence="1">Uncharacterized protein</fullName>
    </submittedName>
</protein>
<proteinExistence type="predicted"/>
<organism evidence="1 2">
    <name type="scientific">Ovis ammon polii x Ovis aries</name>
    <dbReference type="NCBI Taxonomy" id="2918886"/>
    <lineage>
        <taxon>Eukaryota</taxon>
        <taxon>Metazoa</taxon>
        <taxon>Chordata</taxon>
        <taxon>Craniata</taxon>
        <taxon>Vertebrata</taxon>
        <taxon>Euteleostomi</taxon>
        <taxon>Mammalia</taxon>
        <taxon>Eutheria</taxon>
        <taxon>Laurasiatheria</taxon>
        <taxon>Artiodactyla</taxon>
        <taxon>Ruminantia</taxon>
        <taxon>Pecora</taxon>
        <taxon>Bovidae</taxon>
        <taxon>Caprinae</taxon>
        <taxon>Ovis</taxon>
    </lineage>
</organism>
<accession>A0ACB9UUR3</accession>